<dbReference type="Pfam" id="PF08281">
    <property type="entry name" value="Sigma70_r4_2"/>
    <property type="match status" value="1"/>
</dbReference>
<feature type="domain" description="RNA polymerase sigma factor 70 region 4 type 2" evidence="6">
    <location>
        <begin position="121"/>
        <end position="173"/>
    </location>
</feature>
<dbReference type="GO" id="GO:0006352">
    <property type="term" value="P:DNA-templated transcription initiation"/>
    <property type="evidence" value="ECO:0007669"/>
    <property type="project" value="InterPro"/>
</dbReference>
<dbReference type="Gene3D" id="1.10.10.10">
    <property type="entry name" value="Winged helix-like DNA-binding domain superfamily/Winged helix DNA-binding domain"/>
    <property type="match status" value="1"/>
</dbReference>
<dbReference type="OrthoDB" id="941544at2"/>
<evidence type="ECO:0000313" key="8">
    <source>
        <dbReference type="Proteomes" id="UP000248688"/>
    </source>
</evidence>
<dbReference type="NCBIfam" id="TIGR02937">
    <property type="entry name" value="sigma70-ECF"/>
    <property type="match status" value="1"/>
</dbReference>
<dbReference type="Pfam" id="PF04542">
    <property type="entry name" value="Sigma70_r2"/>
    <property type="match status" value="1"/>
</dbReference>
<dbReference type="Proteomes" id="UP000248688">
    <property type="component" value="Chromosome"/>
</dbReference>
<name>A0A2Z4IHU3_9BACT</name>
<keyword evidence="8" id="KW-1185">Reference proteome</keyword>
<dbReference type="InterPro" id="IPR036388">
    <property type="entry name" value="WH-like_DNA-bd_sf"/>
</dbReference>
<gene>
    <name evidence="7" type="ORF">DN752_08320</name>
</gene>
<keyword evidence="4" id="KW-0804">Transcription</keyword>
<feature type="domain" description="RNA polymerase sigma-70 region 2" evidence="5">
    <location>
        <begin position="28"/>
        <end position="95"/>
    </location>
</feature>
<protein>
    <submittedName>
        <fullName evidence="7">RNA polymerase subunit sigma-70</fullName>
    </submittedName>
</protein>
<dbReference type="InterPro" id="IPR013325">
    <property type="entry name" value="RNA_pol_sigma_r2"/>
</dbReference>
<sequence>MFIRKTFTTESAIIQGCLKGNRNAQKHLYDHYSGKFLIICRRYIKDRDLAEDVMIEGFMKIFEKLDQYEAKGSFEGWMKRIIVTQSLLTLRKNQKLSMEVNLDYELETSLPQYEFVDMEADELLEMIHELPLGYQTVFNLYAIEGYRHAEISDLLGISENTSKSQLSRARAMLKQKITQLQLKERRINE</sequence>
<evidence type="ECO:0000313" key="7">
    <source>
        <dbReference type="EMBL" id="AWW30126.1"/>
    </source>
</evidence>
<evidence type="ECO:0000256" key="4">
    <source>
        <dbReference type="ARBA" id="ARBA00023163"/>
    </source>
</evidence>
<evidence type="ECO:0000259" key="5">
    <source>
        <dbReference type="Pfam" id="PF04542"/>
    </source>
</evidence>
<dbReference type="AlphaFoldDB" id="A0A2Z4IHU3"/>
<evidence type="ECO:0000259" key="6">
    <source>
        <dbReference type="Pfam" id="PF08281"/>
    </source>
</evidence>
<keyword evidence="3" id="KW-0731">Sigma factor</keyword>
<dbReference type="GO" id="GO:0003677">
    <property type="term" value="F:DNA binding"/>
    <property type="evidence" value="ECO:0007669"/>
    <property type="project" value="InterPro"/>
</dbReference>
<dbReference type="InterPro" id="IPR013249">
    <property type="entry name" value="RNA_pol_sigma70_r4_t2"/>
</dbReference>
<dbReference type="InterPro" id="IPR013324">
    <property type="entry name" value="RNA_pol_sigma_r3/r4-like"/>
</dbReference>
<evidence type="ECO:0000256" key="1">
    <source>
        <dbReference type="ARBA" id="ARBA00010641"/>
    </source>
</evidence>
<dbReference type="CDD" id="cd06171">
    <property type="entry name" value="Sigma70_r4"/>
    <property type="match status" value="1"/>
</dbReference>
<dbReference type="PANTHER" id="PTHR43133:SF46">
    <property type="entry name" value="RNA POLYMERASE SIGMA-70 FACTOR ECF SUBFAMILY"/>
    <property type="match status" value="1"/>
</dbReference>
<reference evidence="7 8" key="1">
    <citation type="submission" date="2018-06" db="EMBL/GenBank/DDBJ databases">
        <title>Echinicola strongylocentroti sp. nov., isolated from a sea urchin Strongylocentrotus intermedius.</title>
        <authorList>
            <person name="Bae S.S."/>
        </authorList>
    </citation>
    <scope>NUCLEOTIDE SEQUENCE [LARGE SCALE GENOMIC DNA]</scope>
    <source>
        <strain evidence="7 8">MEBiC08714</strain>
    </source>
</reference>
<dbReference type="SUPFAM" id="SSF88659">
    <property type="entry name" value="Sigma3 and sigma4 domains of RNA polymerase sigma factors"/>
    <property type="match status" value="1"/>
</dbReference>
<dbReference type="InterPro" id="IPR039425">
    <property type="entry name" value="RNA_pol_sigma-70-like"/>
</dbReference>
<dbReference type="EMBL" id="CP030041">
    <property type="protein sequence ID" value="AWW30126.1"/>
    <property type="molecule type" value="Genomic_DNA"/>
</dbReference>
<dbReference type="GO" id="GO:0016987">
    <property type="term" value="F:sigma factor activity"/>
    <property type="evidence" value="ECO:0007669"/>
    <property type="project" value="UniProtKB-KW"/>
</dbReference>
<organism evidence="7 8">
    <name type="scientific">Echinicola strongylocentroti</name>
    <dbReference type="NCBI Taxonomy" id="1795355"/>
    <lineage>
        <taxon>Bacteria</taxon>
        <taxon>Pseudomonadati</taxon>
        <taxon>Bacteroidota</taxon>
        <taxon>Cytophagia</taxon>
        <taxon>Cytophagales</taxon>
        <taxon>Cyclobacteriaceae</taxon>
        <taxon>Echinicola</taxon>
    </lineage>
</organism>
<dbReference type="InterPro" id="IPR014284">
    <property type="entry name" value="RNA_pol_sigma-70_dom"/>
</dbReference>
<keyword evidence="2" id="KW-0805">Transcription regulation</keyword>
<evidence type="ECO:0000256" key="2">
    <source>
        <dbReference type="ARBA" id="ARBA00023015"/>
    </source>
</evidence>
<evidence type="ECO:0000256" key="3">
    <source>
        <dbReference type="ARBA" id="ARBA00023082"/>
    </source>
</evidence>
<dbReference type="PANTHER" id="PTHR43133">
    <property type="entry name" value="RNA POLYMERASE ECF-TYPE SIGMA FACTO"/>
    <property type="match status" value="1"/>
</dbReference>
<dbReference type="RefSeq" id="WP_112783512.1">
    <property type="nucleotide sequence ID" value="NZ_CP030041.1"/>
</dbReference>
<proteinExistence type="inferred from homology"/>
<dbReference type="InterPro" id="IPR007627">
    <property type="entry name" value="RNA_pol_sigma70_r2"/>
</dbReference>
<comment type="similarity">
    <text evidence="1">Belongs to the sigma-70 factor family. ECF subfamily.</text>
</comment>
<accession>A0A2Z4IHU3</accession>
<dbReference type="KEGG" id="est:DN752_08320"/>
<dbReference type="Gene3D" id="1.10.1740.10">
    <property type="match status" value="1"/>
</dbReference>
<dbReference type="SUPFAM" id="SSF88946">
    <property type="entry name" value="Sigma2 domain of RNA polymerase sigma factors"/>
    <property type="match status" value="1"/>
</dbReference>